<dbReference type="CDD" id="cd05466">
    <property type="entry name" value="PBP2_LTTR_substrate"/>
    <property type="match status" value="1"/>
</dbReference>
<comment type="caution">
    <text evidence="6">The sequence shown here is derived from an EMBL/GenBank/DDBJ whole genome shotgun (WGS) entry which is preliminary data.</text>
</comment>
<evidence type="ECO:0000256" key="3">
    <source>
        <dbReference type="ARBA" id="ARBA00023125"/>
    </source>
</evidence>
<dbReference type="GO" id="GO:0003700">
    <property type="term" value="F:DNA-binding transcription factor activity"/>
    <property type="evidence" value="ECO:0007669"/>
    <property type="project" value="InterPro"/>
</dbReference>
<dbReference type="PANTHER" id="PTHR30537:SF5">
    <property type="entry name" value="HTH-TYPE TRANSCRIPTIONAL ACTIVATOR TTDR-RELATED"/>
    <property type="match status" value="1"/>
</dbReference>
<dbReference type="Proteomes" id="UP000075604">
    <property type="component" value="Unassembled WGS sequence"/>
</dbReference>
<dbReference type="InterPro" id="IPR036390">
    <property type="entry name" value="WH_DNA-bd_sf"/>
</dbReference>
<comment type="similarity">
    <text evidence="1">Belongs to the LysR transcriptional regulatory family.</text>
</comment>
<dbReference type="InterPro" id="IPR000847">
    <property type="entry name" value="LysR_HTH_N"/>
</dbReference>
<dbReference type="PROSITE" id="PS50931">
    <property type="entry name" value="HTH_LYSR"/>
    <property type="match status" value="1"/>
</dbReference>
<sequence>MRLPSLENLACFEAAARTLNFRTAARAVALSPAAFGQRIRQIEAQVGAPLFERTTRRVHLTPQGLALLPRARQCLALAEDCLRSAMSPAPAPVELTLGTRFELGMSWIVPQLGALTRRRPELILHLYFGASDDLLRRLSDRSVDCVVTSARWSAASLAAETLHEERYAFVASPRLLRRAPFSRAEHASRHCLLDIDATMPLFRYLADQAGGAGRFAFARHRWVGLGAAMKTLVLAGEGVAVLPLHMVAAELRGGKLKRLLPSASLARDHFRLVYRRDDPRSSLYAKLAESLRAVPIQ</sequence>
<protein>
    <submittedName>
        <fullName evidence="6">LysR family transcriptional regulator</fullName>
    </submittedName>
</protein>
<dbReference type="PANTHER" id="PTHR30537">
    <property type="entry name" value="HTH-TYPE TRANSCRIPTIONAL REGULATOR"/>
    <property type="match status" value="1"/>
</dbReference>
<dbReference type="InterPro" id="IPR005119">
    <property type="entry name" value="LysR_subst-bd"/>
</dbReference>
<dbReference type="Gene3D" id="1.10.10.10">
    <property type="entry name" value="Winged helix-like DNA-binding domain superfamily/Winged helix DNA-binding domain"/>
    <property type="match status" value="1"/>
</dbReference>
<dbReference type="Pfam" id="PF03466">
    <property type="entry name" value="LysR_substrate"/>
    <property type="match status" value="1"/>
</dbReference>
<dbReference type="AlphaFoldDB" id="A0A150PWQ2"/>
<organism evidence="6 7">
    <name type="scientific">Sorangium cellulosum</name>
    <name type="common">Polyangium cellulosum</name>
    <dbReference type="NCBI Taxonomy" id="56"/>
    <lineage>
        <taxon>Bacteria</taxon>
        <taxon>Pseudomonadati</taxon>
        <taxon>Myxococcota</taxon>
        <taxon>Polyangia</taxon>
        <taxon>Polyangiales</taxon>
        <taxon>Polyangiaceae</taxon>
        <taxon>Sorangium</taxon>
    </lineage>
</organism>
<dbReference type="Gene3D" id="3.40.190.290">
    <property type="match status" value="1"/>
</dbReference>
<keyword evidence="2" id="KW-0805">Transcription regulation</keyword>
<keyword evidence="4" id="KW-0804">Transcription</keyword>
<dbReference type="InterPro" id="IPR058163">
    <property type="entry name" value="LysR-type_TF_proteobact-type"/>
</dbReference>
<gene>
    <name evidence="6" type="ORF">BE04_30040</name>
</gene>
<proteinExistence type="inferred from homology"/>
<evidence type="ECO:0000256" key="1">
    <source>
        <dbReference type="ARBA" id="ARBA00009437"/>
    </source>
</evidence>
<evidence type="ECO:0000313" key="6">
    <source>
        <dbReference type="EMBL" id="KYF60134.1"/>
    </source>
</evidence>
<accession>A0A150PWQ2</accession>
<evidence type="ECO:0000256" key="4">
    <source>
        <dbReference type="ARBA" id="ARBA00023163"/>
    </source>
</evidence>
<evidence type="ECO:0000259" key="5">
    <source>
        <dbReference type="PROSITE" id="PS50931"/>
    </source>
</evidence>
<dbReference type="GO" id="GO:0003677">
    <property type="term" value="F:DNA binding"/>
    <property type="evidence" value="ECO:0007669"/>
    <property type="project" value="UniProtKB-KW"/>
</dbReference>
<reference evidence="6 7" key="1">
    <citation type="submission" date="2014-02" db="EMBL/GenBank/DDBJ databases">
        <title>The small core and large imbalanced accessory genome model reveals a collaborative survival strategy of Sorangium cellulosum strains in nature.</title>
        <authorList>
            <person name="Han K."/>
            <person name="Peng R."/>
            <person name="Blom J."/>
            <person name="Li Y.-Z."/>
        </authorList>
    </citation>
    <scope>NUCLEOTIDE SEQUENCE [LARGE SCALE GENOMIC DNA]</scope>
    <source>
        <strain evidence="6 7">So0157-18</strain>
    </source>
</reference>
<dbReference type="Pfam" id="PF00126">
    <property type="entry name" value="HTH_1"/>
    <property type="match status" value="1"/>
</dbReference>
<name>A0A150PWQ2_SORCE</name>
<dbReference type="SUPFAM" id="SSF46785">
    <property type="entry name" value="Winged helix' DNA-binding domain"/>
    <property type="match status" value="1"/>
</dbReference>
<evidence type="ECO:0000256" key="2">
    <source>
        <dbReference type="ARBA" id="ARBA00023015"/>
    </source>
</evidence>
<evidence type="ECO:0000313" key="7">
    <source>
        <dbReference type="Proteomes" id="UP000075604"/>
    </source>
</evidence>
<feature type="domain" description="HTH lysR-type" evidence="5">
    <location>
        <begin position="4"/>
        <end position="61"/>
    </location>
</feature>
<dbReference type="EMBL" id="JELX01001055">
    <property type="protein sequence ID" value="KYF60134.1"/>
    <property type="molecule type" value="Genomic_DNA"/>
</dbReference>
<dbReference type="InterPro" id="IPR036388">
    <property type="entry name" value="WH-like_DNA-bd_sf"/>
</dbReference>
<keyword evidence="3" id="KW-0238">DNA-binding</keyword>
<dbReference type="SUPFAM" id="SSF53850">
    <property type="entry name" value="Periplasmic binding protein-like II"/>
    <property type="match status" value="1"/>
</dbReference>